<keyword evidence="2" id="KW-1185">Reference proteome</keyword>
<protein>
    <submittedName>
        <fullName evidence="1">NinE family protein</fullName>
    </submittedName>
</protein>
<accession>A0ABX0B099</accession>
<organism evidence="1 2">
    <name type="scientific">Photorhabdus kayaii</name>
    <dbReference type="NCBI Taxonomy" id="230088"/>
    <lineage>
        <taxon>Bacteria</taxon>
        <taxon>Pseudomonadati</taxon>
        <taxon>Pseudomonadota</taxon>
        <taxon>Gammaproteobacteria</taxon>
        <taxon>Enterobacterales</taxon>
        <taxon>Morganellaceae</taxon>
        <taxon>Photorhabdus</taxon>
    </lineage>
</organism>
<sequence>MSQQTSQTQRVINNLIYNVPKNKKSKPVPAESEVKTFDYVHELLRAKWDRRRNRNEKTSNKKVQGVP</sequence>
<gene>
    <name evidence="1" type="ORF">GPY42_01555</name>
</gene>
<dbReference type="Proteomes" id="UP000470051">
    <property type="component" value="Unassembled WGS sequence"/>
</dbReference>
<reference evidence="1 2" key="1">
    <citation type="submission" date="2019-12" db="EMBL/GenBank/DDBJ databases">
        <title>Engineering Photorhabdus to improve their lethality against agricultural pests.</title>
        <authorList>
            <person name="Machado R.A.R."/>
        </authorList>
    </citation>
    <scope>NUCLEOTIDE SEQUENCE [LARGE SCALE GENOMIC DNA]</scope>
    <source>
        <strain evidence="1 2">M-HU2</strain>
    </source>
</reference>
<evidence type="ECO:0000313" key="2">
    <source>
        <dbReference type="Proteomes" id="UP000470051"/>
    </source>
</evidence>
<proteinExistence type="predicted"/>
<dbReference type="Pfam" id="PF05322">
    <property type="entry name" value="NinE"/>
    <property type="match status" value="1"/>
</dbReference>
<name>A0ABX0B099_9GAMM</name>
<dbReference type="RefSeq" id="WP_113040764.1">
    <property type="nucleotide sequence ID" value="NZ_CAWPKC010000001.1"/>
</dbReference>
<comment type="caution">
    <text evidence="1">The sequence shown here is derived from an EMBL/GenBank/DDBJ whole genome shotgun (WGS) entry which is preliminary data.</text>
</comment>
<dbReference type="EMBL" id="WSFE01000001">
    <property type="protein sequence ID" value="NDL23937.1"/>
    <property type="molecule type" value="Genomic_DNA"/>
</dbReference>
<dbReference type="InterPro" id="IPR007986">
    <property type="entry name" value="NINE"/>
</dbReference>
<evidence type="ECO:0000313" key="1">
    <source>
        <dbReference type="EMBL" id="NDL23937.1"/>
    </source>
</evidence>